<dbReference type="Gene3D" id="3.40.190.10">
    <property type="entry name" value="Periplasmic binding protein-like II"/>
    <property type="match status" value="1"/>
</dbReference>
<dbReference type="InterPro" id="IPR005064">
    <property type="entry name" value="BUG"/>
</dbReference>
<feature type="signal peptide" evidence="2">
    <location>
        <begin position="1"/>
        <end position="26"/>
    </location>
</feature>
<keyword evidence="3" id="KW-0675">Receptor</keyword>
<dbReference type="STRING" id="1121395.SAMN02745215_00225"/>
<evidence type="ECO:0000313" key="3">
    <source>
        <dbReference type="EMBL" id="SHN50798.1"/>
    </source>
</evidence>
<dbReference type="SUPFAM" id="SSF53850">
    <property type="entry name" value="Periplasmic binding protein-like II"/>
    <property type="match status" value="1"/>
</dbReference>
<accession>A0A1M7RXB6</accession>
<dbReference type="PANTHER" id="PTHR42928">
    <property type="entry name" value="TRICARBOXYLATE-BINDING PROTEIN"/>
    <property type="match status" value="1"/>
</dbReference>
<protein>
    <submittedName>
        <fullName evidence="3">Tripartite tricarboxylate transporter family receptor</fullName>
    </submittedName>
</protein>
<name>A0A1M7RXB6_9FIRM</name>
<evidence type="ECO:0000256" key="2">
    <source>
        <dbReference type="SAM" id="SignalP"/>
    </source>
</evidence>
<dbReference type="PANTHER" id="PTHR42928:SF5">
    <property type="entry name" value="BLR1237 PROTEIN"/>
    <property type="match status" value="1"/>
</dbReference>
<feature type="chain" id="PRO_5038422664" evidence="2">
    <location>
        <begin position="27"/>
        <end position="345"/>
    </location>
</feature>
<evidence type="ECO:0000256" key="1">
    <source>
        <dbReference type="ARBA" id="ARBA00006987"/>
    </source>
</evidence>
<sequence>MGKVMKKSMVYLCTAVLLIMVSVTLAGCSKGADTKAGTAPQEGPVVSSYPEKPINWYVGVMAGTSIDTSARKLAVLLEKELGQPITIINIEGGGQNIMYTKVKGEKPDGYTIFSQQSIMPMNYGMGTSDITYKDFDNICSFIASDPALMVRRDSPLKTMDDFIKAAKENPGNVSVGLGSATSPWLTTIDSLHRDLGITVNVVKASKGAVESTQQLLGGHIDTMMNVMTASPGLIESGDVRVLALDADQRHPVYPDIPLFKEYGINDFNHLVTGVSAPKGLPQDVKEKLNKAFAKILQDPGWQEFVNTSLNAEFYLTGDEYDAFLAKEHETKLEGLKKVGLYKRKD</sequence>
<dbReference type="EMBL" id="FRDN01000003">
    <property type="protein sequence ID" value="SHN50798.1"/>
    <property type="molecule type" value="Genomic_DNA"/>
</dbReference>
<dbReference type="InterPro" id="IPR042100">
    <property type="entry name" value="Bug_dom1"/>
</dbReference>
<dbReference type="Pfam" id="PF03401">
    <property type="entry name" value="TctC"/>
    <property type="match status" value="1"/>
</dbReference>
<dbReference type="Proteomes" id="UP000184010">
    <property type="component" value="Unassembled WGS sequence"/>
</dbReference>
<gene>
    <name evidence="3" type="ORF">SAMN02745215_00225</name>
</gene>
<proteinExistence type="inferred from homology"/>
<dbReference type="PROSITE" id="PS51257">
    <property type="entry name" value="PROKAR_LIPOPROTEIN"/>
    <property type="match status" value="1"/>
</dbReference>
<organism evidence="3 4">
    <name type="scientific">Desulfitobacterium chlororespirans DSM 11544</name>
    <dbReference type="NCBI Taxonomy" id="1121395"/>
    <lineage>
        <taxon>Bacteria</taxon>
        <taxon>Bacillati</taxon>
        <taxon>Bacillota</taxon>
        <taxon>Clostridia</taxon>
        <taxon>Eubacteriales</taxon>
        <taxon>Desulfitobacteriaceae</taxon>
        <taxon>Desulfitobacterium</taxon>
    </lineage>
</organism>
<dbReference type="AlphaFoldDB" id="A0A1M7RXB6"/>
<keyword evidence="4" id="KW-1185">Reference proteome</keyword>
<keyword evidence="2" id="KW-0732">Signal</keyword>
<dbReference type="CDD" id="cd07012">
    <property type="entry name" value="PBP2_Bug_TTT"/>
    <property type="match status" value="1"/>
</dbReference>
<evidence type="ECO:0000313" key="4">
    <source>
        <dbReference type="Proteomes" id="UP000184010"/>
    </source>
</evidence>
<dbReference type="PIRSF" id="PIRSF017082">
    <property type="entry name" value="YflP"/>
    <property type="match status" value="1"/>
</dbReference>
<reference evidence="4" key="1">
    <citation type="submission" date="2016-12" db="EMBL/GenBank/DDBJ databases">
        <authorList>
            <person name="Varghese N."/>
            <person name="Submissions S."/>
        </authorList>
    </citation>
    <scope>NUCLEOTIDE SEQUENCE [LARGE SCALE GENOMIC DNA]</scope>
    <source>
        <strain evidence="4">DSM 11544</strain>
    </source>
</reference>
<comment type="similarity">
    <text evidence="1">Belongs to the UPF0065 (bug) family.</text>
</comment>
<dbReference type="Gene3D" id="3.40.190.150">
    <property type="entry name" value="Bordetella uptake gene, domain 1"/>
    <property type="match status" value="1"/>
</dbReference>